<evidence type="ECO:0008006" key="3">
    <source>
        <dbReference type="Google" id="ProtNLM"/>
    </source>
</evidence>
<evidence type="ECO:0000313" key="1">
    <source>
        <dbReference type="EMBL" id="MBM2620418.1"/>
    </source>
</evidence>
<accession>A0ABS2AKX5</accession>
<evidence type="ECO:0000313" key="2">
    <source>
        <dbReference type="Proteomes" id="UP000632138"/>
    </source>
</evidence>
<dbReference type="Proteomes" id="UP000632138">
    <property type="component" value="Unassembled WGS sequence"/>
</dbReference>
<dbReference type="EMBL" id="JAENHP010000014">
    <property type="protein sequence ID" value="MBM2620418.1"/>
    <property type="molecule type" value="Genomic_DNA"/>
</dbReference>
<gene>
    <name evidence="1" type="ORF">JIG36_33395</name>
</gene>
<dbReference type="RefSeq" id="WP_203380397.1">
    <property type="nucleotide sequence ID" value="NZ_JAENHP010000014.1"/>
</dbReference>
<proteinExistence type="predicted"/>
<sequence length="228" mass="25544">MRQYSHLFLDERLLGFCAFCGLEPDTRDHVPPKAFLDKPYPANLAQVGACFDCNNSASLDEEYVACLLEACVCNTVDPAHLQREKIAATFRKQPSLAERIGAMLTPGGLLLTDADITRLERVVSKIGRGLWTFETGEPTNAVNVAVAWSALPNLSAEDTARFMQPPVGQLLPELGSRMFLRHFSDDEDAFDWTMVQEKRFSYLVDTAGRVRVLLRDYLAAEITLEWND</sequence>
<protein>
    <recommendedName>
        <fullName evidence="3">HNH endonuclease</fullName>
    </recommendedName>
</protein>
<name>A0ABS2AKX5_9ACTN</name>
<comment type="caution">
    <text evidence="1">The sequence shown here is derived from an EMBL/GenBank/DDBJ whole genome shotgun (WGS) entry which is preliminary data.</text>
</comment>
<keyword evidence="2" id="KW-1185">Reference proteome</keyword>
<organism evidence="1 2">
    <name type="scientific">Paractinoplanes ovalisporus</name>
    <dbReference type="NCBI Taxonomy" id="2810368"/>
    <lineage>
        <taxon>Bacteria</taxon>
        <taxon>Bacillati</taxon>
        <taxon>Actinomycetota</taxon>
        <taxon>Actinomycetes</taxon>
        <taxon>Micromonosporales</taxon>
        <taxon>Micromonosporaceae</taxon>
        <taxon>Paractinoplanes</taxon>
    </lineage>
</organism>
<reference evidence="1 2" key="1">
    <citation type="submission" date="2021-01" db="EMBL/GenBank/DDBJ databases">
        <title>Actinoplanes sp. nov. LDG1-06 isolated from lichen.</title>
        <authorList>
            <person name="Saeng-In P."/>
            <person name="Phongsopitanun W."/>
            <person name="Kanchanasin P."/>
            <person name="Yuki M."/>
            <person name="Kudo T."/>
            <person name="Ohkuma M."/>
            <person name="Tanasupawat S."/>
        </authorList>
    </citation>
    <scope>NUCLEOTIDE SEQUENCE [LARGE SCALE GENOMIC DNA]</scope>
    <source>
        <strain evidence="1 2">LDG1-06</strain>
    </source>
</reference>